<keyword evidence="1" id="KW-0812">Transmembrane</keyword>
<reference evidence="2 3" key="1">
    <citation type="submission" date="2019-06" db="EMBL/GenBank/DDBJ databases">
        <title>Sequencing the genomes of 1000 actinobacteria strains.</title>
        <authorList>
            <person name="Klenk H.-P."/>
        </authorList>
    </citation>
    <scope>NUCLEOTIDE SEQUENCE [LARGE SCALE GENOMIC DNA]</scope>
    <source>
        <strain evidence="2 3">DSM 45043</strain>
    </source>
</reference>
<feature type="transmembrane region" description="Helical" evidence="1">
    <location>
        <begin position="150"/>
        <end position="180"/>
    </location>
</feature>
<feature type="transmembrane region" description="Helical" evidence="1">
    <location>
        <begin position="192"/>
        <end position="211"/>
    </location>
</feature>
<name>A0A543IHM4_9ACTN</name>
<evidence type="ECO:0000313" key="2">
    <source>
        <dbReference type="EMBL" id="TQM70062.1"/>
    </source>
</evidence>
<dbReference type="Proteomes" id="UP000316706">
    <property type="component" value="Unassembled WGS sequence"/>
</dbReference>
<dbReference type="OrthoDB" id="8850092at2"/>
<feature type="transmembrane region" description="Helical" evidence="1">
    <location>
        <begin position="103"/>
        <end position="130"/>
    </location>
</feature>
<dbReference type="RefSeq" id="WP_141970662.1">
    <property type="nucleotide sequence ID" value="NZ_VFPO01000001.1"/>
</dbReference>
<keyword evidence="1" id="KW-1133">Transmembrane helix</keyword>
<sequence length="212" mass="21946">MTEGSLAALVVLGAFHGLNPGMGWLFAVARGLQERSRALVLQSLPAIAAGHAASIGAVAVLIGLTRSVATTRAVAIGGGAVLVGFGLWHLLSRRHFRWEGVRISLWQLACWSFLMSSIHGAGLMLLPILTADAAPIAGHDHGLGAAHGSVLSAAVFVTAVHTLAMFAVAGAIAVLAYEIAGLAVLRRKWFDLDRVWAVALVGAGAFTLLTAF</sequence>
<accession>A0A543IHM4</accession>
<dbReference type="AlphaFoldDB" id="A0A543IHM4"/>
<gene>
    <name evidence="2" type="ORF">FHX41_3781</name>
</gene>
<organism evidence="2 3">
    <name type="scientific">Actinomadura hallensis</name>
    <dbReference type="NCBI Taxonomy" id="337895"/>
    <lineage>
        <taxon>Bacteria</taxon>
        <taxon>Bacillati</taxon>
        <taxon>Actinomycetota</taxon>
        <taxon>Actinomycetes</taxon>
        <taxon>Streptosporangiales</taxon>
        <taxon>Thermomonosporaceae</taxon>
        <taxon>Actinomadura</taxon>
    </lineage>
</organism>
<keyword evidence="1" id="KW-0472">Membrane</keyword>
<evidence type="ECO:0000313" key="3">
    <source>
        <dbReference type="Proteomes" id="UP000316706"/>
    </source>
</evidence>
<dbReference type="EMBL" id="VFPO01000001">
    <property type="protein sequence ID" value="TQM70062.1"/>
    <property type="molecule type" value="Genomic_DNA"/>
</dbReference>
<evidence type="ECO:0000256" key="1">
    <source>
        <dbReference type="SAM" id="Phobius"/>
    </source>
</evidence>
<proteinExistence type="predicted"/>
<feature type="transmembrane region" description="Helical" evidence="1">
    <location>
        <begin position="39"/>
        <end position="64"/>
    </location>
</feature>
<feature type="transmembrane region" description="Helical" evidence="1">
    <location>
        <begin position="6"/>
        <end position="27"/>
    </location>
</feature>
<protein>
    <submittedName>
        <fullName evidence="2">Uncharacterized protein</fullName>
    </submittedName>
</protein>
<keyword evidence="3" id="KW-1185">Reference proteome</keyword>
<comment type="caution">
    <text evidence="2">The sequence shown here is derived from an EMBL/GenBank/DDBJ whole genome shotgun (WGS) entry which is preliminary data.</text>
</comment>
<feature type="transmembrane region" description="Helical" evidence="1">
    <location>
        <begin position="70"/>
        <end position="91"/>
    </location>
</feature>